<dbReference type="GO" id="GO:0051082">
    <property type="term" value="F:unfolded protein binding"/>
    <property type="evidence" value="ECO:0007669"/>
    <property type="project" value="TreeGrafter"/>
</dbReference>
<name>A0A1E4TAK1_9ASCO</name>
<dbReference type="GO" id="GO:0006888">
    <property type="term" value="P:endoplasmic reticulum to Golgi vesicle-mediated transport"/>
    <property type="evidence" value="ECO:0007669"/>
    <property type="project" value="TreeGrafter"/>
</dbReference>
<dbReference type="GO" id="GO:0005789">
    <property type="term" value="C:endoplasmic reticulum membrane"/>
    <property type="evidence" value="ECO:0007669"/>
    <property type="project" value="TreeGrafter"/>
</dbReference>
<evidence type="ECO:0000313" key="2">
    <source>
        <dbReference type="EMBL" id="ODV88780.1"/>
    </source>
</evidence>
<protein>
    <submittedName>
        <fullName evidence="2">Uncharacterized protein</fullName>
    </submittedName>
</protein>
<dbReference type="PANTHER" id="PTHR28228:SF1">
    <property type="entry name" value="SECRETORY COMPONENT PROTEIN SHR3"/>
    <property type="match status" value="1"/>
</dbReference>
<feature type="transmembrane region" description="Helical" evidence="1">
    <location>
        <begin position="52"/>
        <end position="73"/>
    </location>
</feature>
<evidence type="ECO:0000313" key="3">
    <source>
        <dbReference type="Proteomes" id="UP000095023"/>
    </source>
</evidence>
<dbReference type="InterPro" id="IPR013248">
    <property type="entry name" value="Psh3/Shr3"/>
</dbReference>
<evidence type="ECO:0000256" key="1">
    <source>
        <dbReference type="SAM" id="Phobius"/>
    </source>
</evidence>
<keyword evidence="1" id="KW-1133">Transmembrane helix</keyword>
<accession>A0A1E4TAK1</accession>
<keyword evidence="1" id="KW-0812">Transmembrane</keyword>
<dbReference type="PANTHER" id="PTHR28228">
    <property type="entry name" value="SECRETORY COMPONENT PROTEIN SHR3"/>
    <property type="match status" value="1"/>
</dbReference>
<dbReference type="AlphaFoldDB" id="A0A1E4TAK1"/>
<dbReference type="Proteomes" id="UP000095023">
    <property type="component" value="Unassembled WGS sequence"/>
</dbReference>
<dbReference type="OrthoDB" id="5229808at2759"/>
<proteinExistence type="predicted"/>
<dbReference type="Pfam" id="PF08229">
    <property type="entry name" value="SHR3_chaperone"/>
    <property type="match status" value="1"/>
</dbReference>
<keyword evidence="1" id="KW-0472">Membrane</keyword>
<keyword evidence="3" id="KW-1185">Reference proteome</keyword>
<sequence>MKLYKPSEANKLFDGGSLVLYMVAIIMYGSSIRHGVTASVTGVWGDVSQNEGINVIAASQVIILLVLIGVLVLQLGQFYAEIEEDKEIASFKTSEKKTN</sequence>
<organism evidence="2 3">
    <name type="scientific">Tortispora caseinolytica NRRL Y-17796</name>
    <dbReference type="NCBI Taxonomy" id="767744"/>
    <lineage>
        <taxon>Eukaryota</taxon>
        <taxon>Fungi</taxon>
        <taxon>Dikarya</taxon>
        <taxon>Ascomycota</taxon>
        <taxon>Saccharomycotina</taxon>
        <taxon>Trigonopsidomycetes</taxon>
        <taxon>Trigonopsidales</taxon>
        <taxon>Trigonopsidaceae</taxon>
        <taxon>Tortispora</taxon>
    </lineage>
</organism>
<feature type="transmembrane region" description="Helical" evidence="1">
    <location>
        <begin position="12"/>
        <end position="32"/>
    </location>
</feature>
<dbReference type="EMBL" id="KV453843">
    <property type="protein sequence ID" value="ODV88780.1"/>
    <property type="molecule type" value="Genomic_DNA"/>
</dbReference>
<gene>
    <name evidence="2" type="ORF">CANCADRAFT_32263</name>
</gene>
<dbReference type="SMART" id="SM00786">
    <property type="entry name" value="SHR3_chaperone"/>
    <property type="match status" value="1"/>
</dbReference>
<reference evidence="3" key="1">
    <citation type="submission" date="2016-02" db="EMBL/GenBank/DDBJ databases">
        <title>Comparative genomics of biotechnologically important yeasts.</title>
        <authorList>
            <consortium name="DOE Joint Genome Institute"/>
            <person name="Riley R."/>
            <person name="Haridas S."/>
            <person name="Wolfe K.H."/>
            <person name="Lopes M.R."/>
            <person name="Hittinger C.T."/>
            <person name="Goker M."/>
            <person name="Salamov A."/>
            <person name="Wisecaver J."/>
            <person name="Long T.M."/>
            <person name="Aerts A.L."/>
            <person name="Barry K."/>
            <person name="Choi C."/>
            <person name="Clum A."/>
            <person name="Coughlan A.Y."/>
            <person name="Deshpande S."/>
            <person name="Douglass A.P."/>
            <person name="Hanson S.J."/>
            <person name="Klenk H.-P."/>
            <person name="Labutti K."/>
            <person name="Lapidus A."/>
            <person name="Lindquist E."/>
            <person name="Lipzen A."/>
            <person name="Meier-Kolthoff J.P."/>
            <person name="Ohm R.A."/>
            <person name="Otillar R.P."/>
            <person name="Pangilinan J."/>
            <person name="Peng Y."/>
            <person name="Rokas A."/>
            <person name="Rosa C.A."/>
            <person name="Scheuner C."/>
            <person name="Sibirny A.A."/>
            <person name="Slot J.C."/>
            <person name="Stielow J.B."/>
            <person name="Sun H."/>
            <person name="Kurtzman C.P."/>
            <person name="Blackwell M."/>
            <person name="Jeffries T.W."/>
            <person name="Grigoriev I.V."/>
        </authorList>
    </citation>
    <scope>NUCLEOTIDE SEQUENCE [LARGE SCALE GENOMIC DNA]</scope>
    <source>
        <strain evidence="3">NRRL Y-17796</strain>
    </source>
</reference>